<reference evidence="1 2" key="1">
    <citation type="submission" date="2020-08" db="EMBL/GenBank/DDBJ databases">
        <title>Genome public.</title>
        <authorList>
            <person name="Liu C."/>
            <person name="Sun Q."/>
        </authorList>
    </citation>
    <scope>NUCLEOTIDE SEQUENCE [LARGE SCALE GENOMIC DNA]</scope>
    <source>
        <strain evidence="1 2">NSJ-46</strain>
    </source>
</reference>
<evidence type="ECO:0000313" key="2">
    <source>
        <dbReference type="Proteomes" id="UP000657421"/>
    </source>
</evidence>
<evidence type="ECO:0000313" key="1">
    <source>
        <dbReference type="EMBL" id="MBC8573614.1"/>
    </source>
</evidence>
<keyword evidence="2" id="KW-1185">Reference proteome</keyword>
<organism evidence="1 2">
    <name type="scientific">Jingyaoa shaoxingensis</name>
    <dbReference type="NCBI Taxonomy" id="2763671"/>
    <lineage>
        <taxon>Bacteria</taxon>
        <taxon>Bacillati</taxon>
        <taxon>Bacillota</taxon>
        <taxon>Clostridia</taxon>
        <taxon>Lachnospirales</taxon>
        <taxon>Lachnospiraceae</taxon>
        <taxon>Jingyaoa</taxon>
    </lineage>
</organism>
<comment type="caution">
    <text evidence="1">The sequence shown here is derived from an EMBL/GenBank/DDBJ whole genome shotgun (WGS) entry which is preliminary data.</text>
</comment>
<dbReference type="RefSeq" id="WP_249308903.1">
    <property type="nucleotide sequence ID" value="NZ_JACRSZ010000011.1"/>
</dbReference>
<dbReference type="EMBL" id="JACRSZ010000011">
    <property type="protein sequence ID" value="MBC8573614.1"/>
    <property type="molecule type" value="Genomic_DNA"/>
</dbReference>
<name>A0ABR7NBA4_9FIRM</name>
<dbReference type="Proteomes" id="UP000657421">
    <property type="component" value="Unassembled WGS sequence"/>
</dbReference>
<accession>A0ABR7NBA4</accession>
<proteinExistence type="predicted"/>
<gene>
    <name evidence="1" type="ORF">H8716_11060</name>
</gene>
<sequence>MRLIDADKLILHLNDYALTEAPDERESAGERRISSAVYSTIQCCMKAVEEQPTAFDTDKIIDQLEELKEEDICKNMSCLLCKYTSQCETGEMGEKVAIDRAIEIVNEAEQLEQKIIGFW</sequence>
<protein>
    <submittedName>
        <fullName evidence="1">Uncharacterized protein</fullName>
    </submittedName>
</protein>